<protein>
    <submittedName>
        <fullName evidence="2">Type IX secretion system membrane protein PorP/SprF</fullName>
    </submittedName>
</protein>
<dbReference type="NCBIfam" id="TIGR03519">
    <property type="entry name" value="T9SS_PorP_fam"/>
    <property type="match status" value="1"/>
</dbReference>
<accession>A0A5B8V333</accession>
<evidence type="ECO:0000313" key="2">
    <source>
        <dbReference type="EMBL" id="QEC65927.1"/>
    </source>
</evidence>
<dbReference type="Proteomes" id="UP000321533">
    <property type="component" value="Chromosome"/>
</dbReference>
<keyword evidence="3" id="KW-1185">Reference proteome</keyword>
<keyword evidence="1" id="KW-0732">Signal</keyword>
<proteinExistence type="predicted"/>
<evidence type="ECO:0000256" key="1">
    <source>
        <dbReference type="SAM" id="SignalP"/>
    </source>
</evidence>
<feature type="chain" id="PRO_5022895583" evidence="1">
    <location>
        <begin position="20"/>
        <end position="341"/>
    </location>
</feature>
<organism evidence="2 3">
    <name type="scientific">Panacibacter ginsenosidivorans</name>
    <dbReference type="NCBI Taxonomy" id="1813871"/>
    <lineage>
        <taxon>Bacteria</taxon>
        <taxon>Pseudomonadati</taxon>
        <taxon>Bacteroidota</taxon>
        <taxon>Chitinophagia</taxon>
        <taxon>Chitinophagales</taxon>
        <taxon>Chitinophagaceae</taxon>
        <taxon>Panacibacter</taxon>
    </lineage>
</organism>
<name>A0A5B8V333_9BACT</name>
<dbReference type="KEGG" id="pgin:FRZ67_00895"/>
<feature type="signal peptide" evidence="1">
    <location>
        <begin position="1"/>
        <end position="19"/>
    </location>
</feature>
<dbReference type="EMBL" id="CP042435">
    <property type="protein sequence ID" value="QEC65927.1"/>
    <property type="molecule type" value="Genomic_DNA"/>
</dbReference>
<reference evidence="2 3" key="1">
    <citation type="journal article" date="2016" name="Int. J. Syst. Evol. Microbiol.">
        <title>Panacibacter ginsenosidivorans gen. nov., sp. nov., with ginsenoside converting activity isolated from soil of a ginseng field.</title>
        <authorList>
            <person name="Siddiqi M.Z."/>
            <person name="Muhammad Shafi S."/>
            <person name="Choi K.D."/>
            <person name="Im W.T."/>
        </authorList>
    </citation>
    <scope>NUCLEOTIDE SEQUENCE [LARGE SCALE GENOMIC DNA]</scope>
    <source>
        <strain evidence="2 3">Gsoil1550</strain>
    </source>
</reference>
<dbReference type="InterPro" id="IPR019861">
    <property type="entry name" value="PorP/SprF_Bacteroidetes"/>
</dbReference>
<dbReference type="OrthoDB" id="1186563at2"/>
<gene>
    <name evidence="2" type="ORF">FRZ67_00895</name>
</gene>
<dbReference type="Pfam" id="PF11751">
    <property type="entry name" value="PorP_SprF"/>
    <property type="match status" value="1"/>
</dbReference>
<dbReference type="RefSeq" id="WP_147187727.1">
    <property type="nucleotide sequence ID" value="NZ_CP042435.1"/>
</dbReference>
<sequence>MRNFLLTLLLLCVACIVKAQDPHFSQFYASPLTLNPAFTGKFDGNVRVAGNYRNQWPTINRAFQTATVAVDFPILKKVVDEYDRFGVGVMGYTDKGADGAISFNYLSISTAYHKALDEDGYKQLGLGFQGTYSNMLINTSKLTFENQLDLNGEWTRPSGETFDNVSLNKSYFDLNAGLLYTQSTTDRNNYYAGVSLYHINRPDQTFNAGPAYLNYNLSMRTTFHAGGYFSTGSNSTAHLSALYSTQGGASETVIGGAMQFATADLNTADNPISLYAGAWIRLGDALIPYIGLEYGNVRFGATYDINTSDLKAASQSRGGVEISLIYIAKTPGSKGLPCPKF</sequence>
<evidence type="ECO:0000313" key="3">
    <source>
        <dbReference type="Proteomes" id="UP000321533"/>
    </source>
</evidence>
<dbReference type="AlphaFoldDB" id="A0A5B8V333"/>